<sequence length="397" mass="41994">MIPALPFRFLLNRRHGTPGTVVLPESGFRRAKEEIASWPGYAPTPLLDLPDVAEAARVAAVRYKDEAGRFGLGSFKALGGAYAVARLLVAELARRGVAGAATSAELVEGKYREATGRITVTCATDGNHGRSVAWGARRFGCRCVIFVHEHVSRGRRDAIARYGAEVREVKGTYDDSVREAQRTAEREGWFVVSDTSYPGYTEVPRDVMQGYRVMAEEAAEQMPAPPTHAFVQGGVGGVAAAVSAQMRARYGDAVKVVVVEPDRAACLLESAEAGEPATVRGELDTLMAGLACGEPSLLAWQELERGAFAFMAVPDEAAVACMKALAARTPPVVAGESAVAGLAGLLLAAREPIARTALGLGPDSRVLLFGTEGATDPEVYARLVGRRPEQVAGASSD</sequence>
<organism evidence="4 5">
    <name type="scientific">Caldovatus sediminis</name>
    <dbReference type="NCBI Taxonomy" id="2041189"/>
    <lineage>
        <taxon>Bacteria</taxon>
        <taxon>Pseudomonadati</taxon>
        <taxon>Pseudomonadota</taxon>
        <taxon>Alphaproteobacteria</taxon>
        <taxon>Acetobacterales</taxon>
        <taxon>Roseomonadaceae</taxon>
        <taxon>Caldovatus</taxon>
    </lineage>
</organism>
<accession>A0A8J2ZBG8</accession>
<evidence type="ECO:0000259" key="3">
    <source>
        <dbReference type="Pfam" id="PF00291"/>
    </source>
</evidence>
<protein>
    <submittedName>
        <fullName evidence="4">PLP-dependent lyase/thiolase</fullName>
    </submittedName>
</protein>
<reference evidence="4 5" key="1">
    <citation type="journal article" date="2014" name="Int. J. Syst. Evol. Microbiol.">
        <title>Complete genome sequence of Corynebacterium casei LMG S-19264T (=DSM 44701T), isolated from a smear-ripened cheese.</title>
        <authorList>
            <consortium name="US DOE Joint Genome Institute (JGI-PGF)"/>
            <person name="Walter F."/>
            <person name="Albersmeier A."/>
            <person name="Kalinowski J."/>
            <person name="Ruckert C."/>
        </authorList>
    </citation>
    <scope>NUCLEOTIDE SEQUENCE [LARGE SCALE GENOMIC DNA]</scope>
    <source>
        <strain evidence="4 5">CGMCC 1.16330</strain>
    </source>
</reference>
<dbReference type="GO" id="GO:0008838">
    <property type="term" value="F:diaminopropionate ammonia-lyase activity"/>
    <property type="evidence" value="ECO:0007669"/>
    <property type="project" value="InterPro"/>
</dbReference>
<name>A0A8J2ZBG8_9PROT</name>
<proteinExistence type="predicted"/>
<dbReference type="AlphaFoldDB" id="A0A8J2ZBG8"/>
<dbReference type="PANTHER" id="PTHR42937:SF1">
    <property type="entry name" value="DIAMINOPROPIONATE AMMONIA-LYASE"/>
    <property type="match status" value="1"/>
</dbReference>
<keyword evidence="2" id="KW-0663">Pyridoxal phosphate</keyword>
<comment type="cofactor">
    <cofactor evidence="1">
        <name>pyridoxal 5'-phosphate</name>
        <dbReference type="ChEBI" id="CHEBI:597326"/>
    </cofactor>
</comment>
<dbReference type="Gene3D" id="3.40.50.1100">
    <property type="match status" value="3"/>
</dbReference>
<dbReference type="EMBL" id="BMKS01000004">
    <property type="protein sequence ID" value="GGG30586.1"/>
    <property type="molecule type" value="Genomic_DNA"/>
</dbReference>
<dbReference type="Proteomes" id="UP000597507">
    <property type="component" value="Unassembled WGS sequence"/>
</dbReference>
<evidence type="ECO:0000313" key="5">
    <source>
        <dbReference type="Proteomes" id="UP000597507"/>
    </source>
</evidence>
<dbReference type="InterPro" id="IPR036052">
    <property type="entry name" value="TrpB-like_PALP_sf"/>
</dbReference>
<dbReference type="NCBIfam" id="NF006058">
    <property type="entry name" value="PRK08206.1"/>
    <property type="match status" value="1"/>
</dbReference>
<evidence type="ECO:0000313" key="4">
    <source>
        <dbReference type="EMBL" id="GGG30586.1"/>
    </source>
</evidence>
<dbReference type="GO" id="GO:0030170">
    <property type="term" value="F:pyridoxal phosphate binding"/>
    <property type="evidence" value="ECO:0007669"/>
    <property type="project" value="InterPro"/>
</dbReference>
<dbReference type="RefSeq" id="WP_188899685.1">
    <property type="nucleotide sequence ID" value="NZ_BMKS01000004.1"/>
</dbReference>
<keyword evidence="4" id="KW-0456">Lyase</keyword>
<gene>
    <name evidence="4" type="ORF">GCM10010964_18130</name>
</gene>
<dbReference type="SUPFAM" id="SSF53686">
    <property type="entry name" value="Tryptophan synthase beta subunit-like PLP-dependent enzymes"/>
    <property type="match status" value="1"/>
</dbReference>
<dbReference type="Pfam" id="PF00291">
    <property type="entry name" value="PALP"/>
    <property type="match status" value="1"/>
</dbReference>
<dbReference type="InterPro" id="IPR010081">
    <property type="entry name" value="DiNH2opropionate_NH3_lyase"/>
</dbReference>
<comment type="caution">
    <text evidence="4">The sequence shown here is derived from an EMBL/GenBank/DDBJ whole genome shotgun (WGS) entry which is preliminary data.</text>
</comment>
<dbReference type="PANTHER" id="PTHR42937">
    <property type="match status" value="1"/>
</dbReference>
<evidence type="ECO:0000256" key="1">
    <source>
        <dbReference type="ARBA" id="ARBA00001933"/>
    </source>
</evidence>
<keyword evidence="5" id="KW-1185">Reference proteome</keyword>
<feature type="domain" description="Tryptophan synthase beta chain-like PALP" evidence="3">
    <location>
        <begin position="39"/>
        <end position="350"/>
    </location>
</feature>
<dbReference type="NCBIfam" id="TIGR01747">
    <property type="entry name" value="diampropi_NH3ly"/>
    <property type="match status" value="1"/>
</dbReference>
<evidence type="ECO:0000256" key="2">
    <source>
        <dbReference type="ARBA" id="ARBA00022898"/>
    </source>
</evidence>
<dbReference type="InterPro" id="IPR001926">
    <property type="entry name" value="TrpB-like_PALP"/>
</dbReference>